<accession>A0A9D2LKP4</accession>
<proteinExistence type="predicted"/>
<organism evidence="2 3">
    <name type="scientific">Candidatus Oscillibacter excrementigallinarum</name>
    <dbReference type="NCBI Taxonomy" id="2838716"/>
    <lineage>
        <taxon>Bacteria</taxon>
        <taxon>Bacillati</taxon>
        <taxon>Bacillota</taxon>
        <taxon>Clostridia</taxon>
        <taxon>Eubacteriales</taxon>
        <taxon>Oscillospiraceae</taxon>
        <taxon>Oscillibacter</taxon>
    </lineage>
</organism>
<protein>
    <submittedName>
        <fullName evidence="2">MBL fold metallo-hydrolase</fullName>
    </submittedName>
</protein>
<dbReference type="SUPFAM" id="SSF56281">
    <property type="entry name" value="Metallo-hydrolase/oxidoreductase"/>
    <property type="match status" value="1"/>
</dbReference>
<gene>
    <name evidence="2" type="ORF">H9787_11370</name>
</gene>
<dbReference type="PANTHER" id="PTHR42951:SF15">
    <property type="entry name" value="METALLO-BETA-LACTAMASE SUPERFAMILY PROTEIN"/>
    <property type="match status" value="1"/>
</dbReference>
<dbReference type="InterPro" id="IPR001279">
    <property type="entry name" value="Metallo-B-lactamas"/>
</dbReference>
<dbReference type="EMBL" id="DWZJ01000104">
    <property type="protein sequence ID" value="HJB14291.1"/>
    <property type="molecule type" value="Genomic_DNA"/>
</dbReference>
<dbReference type="AlphaFoldDB" id="A0A9D2LKP4"/>
<name>A0A9D2LKP4_9FIRM</name>
<dbReference type="InterPro" id="IPR036866">
    <property type="entry name" value="RibonucZ/Hydroxyglut_hydro"/>
</dbReference>
<evidence type="ECO:0000259" key="1">
    <source>
        <dbReference type="SMART" id="SM00849"/>
    </source>
</evidence>
<reference evidence="2" key="2">
    <citation type="submission" date="2021-04" db="EMBL/GenBank/DDBJ databases">
        <authorList>
            <person name="Gilroy R."/>
        </authorList>
    </citation>
    <scope>NUCLEOTIDE SEQUENCE</scope>
    <source>
        <strain evidence="2">ChiBcec18-1249</strain>
    </source>
</reference>
<reference evidence="2" key="1">
    <citation type="journal article" date="2021" name="PeerJ">
        <title>Extensive microbial diversity within the chicken gut microbiome revealed by metagenomics and culture.</title>
        <authorList>
            <person name="Gilroy R."/>
            <person name="Ravi A."/>
            <person name="Getino M."/>
            <person name="Pursley I."/>
            <person name="Horton D.L."/>
            <person name="Alikhan N.F."/>
            <person name="Baker D."/>
            <person name="Gharbi K."/>
            <person name="Hall N."/>
            <person name="Watson M."/>
            <person name="Adriaenssens E.M."/>
            <person name="Foster-Nyarko E."/>
            <person name="Jarju S."/>
            <person name="Secka A."/>
            <person name="Antonio M."/>
            <person name="Oren A."/>
            <person name="Chaudhuri R.R."/>
            <person name="La Ragione R."/>
            <person name="Hildebrand F."/>
            <person name="Pallen M.J."/>
        </authorList>
    </citation>
    <scope>NUCLEOTIDE SEQUENCE</scope>
    <source>
        <strain evidence="2">ChiBcec18-1249</strain>
    </source>
</reference>
<dbReference type="Gene3D" id="3.60.15.10">
    <property type="entry name" value="Ribonuclease Z/Hydroxyacylglutathione hydrolase-like"/>
    <property type="match status" value="1"/>
</dbReference>
<evidence type="ECO:0000313" key="3">
    <source>
        <dbReference type="Proteomes" id="UP000823824"/>
    </source>
</evidence>
<dbReference type="PANTHER" id="PTHR42951">
    <property type="entry name" value="METALLO-BETA-LACTAMASE DOMAIN-CONTAINING"/>
    <property type="match status" value="1"/>
</dbReference>
<evidence type="ECO:0000313" key="2">
    <source>
        <dbReference type="EMBL" id="HJB14291.1"/>
    </source>
</evidence>
<dbReference type="InterPro" id="IPR050855">
    <property type="entry name" value="NDM-1-like"/>
</dbReference>
<feature type="domain" description="Metallo-beta-lactamase" evidence="1">
    <location>
        <begin position="18"/>
        <end position="222"/>
    </location>
</feature>
<dbReference type="Proteomes" id="UP000823824">
    <property type="component" value="Unassembled WGS sequence"/>
</dbReference>
<dbReference type="Pfam" id="PF00753">
    <property type="entry name" value="Lactamase_B"/>
    <property type="match status" value="1"/>
</dbReference>
<comment type="caution">
    <text evidence="2">The sequence shown here is derived from an EMBL/GenBank/DDBJ whole genome shotgun (WGS) entry which is preliminary data.</text>
</comment>
<dbReference type="CDD" id="cd07721">
    <property type="entry name" value="yflN-like_MBL-fold"/>
    <property type="match status" value="1"/>
</dbReference>
<sequence length="228" mass="24023">MPMLIPLPLTVPETGEVLCPALLADGAHLVLVDCGYPDSLPLIEAAMTGLGLSPAELTEVFVTHHDDDHMGGLARLCARYPQIRVVAGAGEAPYLTGARKSLRLCQAEALQPTLPPEARAWGEAFCRRLAAVEPAPVHQTMADGDLLPWCGGCRVIATPGHTPGHCSLYLSGLRAVVTGDAAVLEAGTPAVANPQFALDLPQAEASLQKLLALDADCWLCYHGGILRR</sequence>
<dbReference type="SMART" id="SM00849">
    <property type="entry name" value="Lactamase_B"/>
    <property type="match status" value="1"/>
</dbReference>